<keyword evidence="5" id="KW-1185">Reference proteome</keyword>
<organism evidence="3 4">
    <name type="scientific">Mycolicibacterium iranicum</name>
    <name type="common">Mycobacterium iranicum</name>
    <dbReference type="NCBI Taxonomy" id="912594"/>
    <lineage>
        <taxon>Bacteria</taxon>
        <taxon>Bacillati</taxon>
        <taxon>Actinomycetota</taxon>
        <taxon>Actinomycetes</taxon>
        <taxon>Mycobacteriales</taxon>
        <taxon>Mycobacteriaceae</taxon>
        <taxon>Mycolicibacterium</taxon>
    </lineage>
</organism>
<dbReference type="AlphaFoldDB" id="A0A1X1WQB9"/>
<dbReference type="SUPFAM" id="SSF51735">
    <property type="entry name" value="NAD(P)-binding Rossmann-fold domains"/>
    <property type="match status" value="1"/>
</dbReference>
<dbReference type="InterPro" id="IPR016040">
    <property type="entry name" value="NAD(P)-bd_dom"/>
</dbReference>
<dbReference type="InterPro" id="IPR036291">
    <property type="entry name" value="NAD(P)-bd_dom_sf"/>
</dbReference>
<accession>A0A1X1WQB9</accession>
<dbReference type="Pfam" id="PF13460">
    <property type="entry name" value="NAD_binding_10"/>
    <property type="match status" value="1"/>
</dbReference>
<sequence length="277" mass="29874">MNDSTTLVLGASGKSGRRVAARLRLKGLPVRAVSRRSEIPFDWADPSGWNAVLQGVRAVYVVPPAVPGPVHEFAAQATAAGVRHLVLLSGRGADDWGDSSFGRDMRDAEDAVSASDIPWTILRPNNFAQNFDEELWHQPLLDGELALPAGDIGEPFIDLEDVADVAAHVLIDPDRHTGRVYELSGPRSITFEEAVDLISRACGRSISFRRINPHDYVEALVGQGVDRGGAEHVAEMFVLMGSGVIAETTEDVAAVLGRPARSFEDYVLRVAVTGAWT</sequence>
<evidence type="ECO:0000313" key="2">
    <source>
        <dbReference type="EMBL" id="MCZ0729556.1"/>
    </source>
</evidence>
<gene>
    <name evidence="3" type="ORF">AWC12_12575</name>
    <name evidence="2" type="ORF">OY187_15980</name>
</gene>
<feature type="domain" description="NAD(P)-binding" evidence="1">
    <location>
        <begin position="10"/>
        <end position="173"/>
    </location>
</feature>
<dbReference type="EMBL" id="JAPQYE010000006">
    <property type="protein sequence ID" value="MCZ0729556.1"/>
    <property type="molecule type" value="Genomic_DNA"/>
</dbReference>
<dbReference type="InterPro" id="IPR051604">
    <property type="entry name" value="Ergot_Alk_Oxidoreductase"/>
</dbReference>
<comment type="caution">
    <text evidence="3">The sequence shown here is derived from an EMBL/GenBank/DDBJ whole genome shotgun (WGS) entry which is preliminary data.</text>
</comment>
<evidence type="ECO:0000313" key="3">
    <source>
        <dbReference type="EMBL" id="ORV88718.1"/>
    </source>
</evidence>
<dbReference type="Gene3D" id="3.40.50.720">
    <property type="entry name" value="NAD(P)-binding Rossmann-like Domain"/>
    <property type="match status" value="1"/>
</dbReference>
<name>A0A1X1WQB9_MYCIR</name>
<evidence type="ECO:0000259" key="1">
    <source>
        <dbReference type="Pfam" id="PF13460"/>
    </source>
</evidence>
<reference evidence="2" key="2">
    <citation type="submission" date="2022-12" db="EMBL/GenBank/DDBJ databases">
        <title>Whole genome sequence of Mycolicibacterium iranicum strain SBH312.</title>
        <authorList>
            <person name="Jani J."/>
            <person name="Arifin Mustapha Z."/>
            <person name="Ahmed K."/>
            <person name="Kai Ling C."/>
        </authorList>
    </citation>
    <scope>NUCLEOTIDE SEQUENCE</scope>
    <source>
        <strain evidence="2">SBH312</strain>
    </source>
</reference>
<proteinExistence type="predicted"/>
<dbReference type="PANTHER" id="PTHR43162:SF1">
    <property type="entry name" value="PRESTALK A DIFFERENTIATION PROTEIN A"/>
    <property type="match status" value="1"/>
</dbReference>
<evidence type="ECO:0000313" key="5">
    <source>
        <dbReference type="Proteomes" id="UP001084650"/>
    </source>
</evidence>
<evidence type="ECO:0000313" key="4">
    <source>
        <dbReference type="Proteomes" id="UP000193622"/>
    </source>
</evidence>
<dbReference type="PANTHER" id="PTHR43162">
    <property type="match status" value="1"/>
</dbReference>
<dbReference type="Proteomes" id="UP001084650">
    <property type="component" value="Unassembled WGS sequence"/>
</dbReference>
<protein>
    <submittedName>
        <fullName evidence="3">NAD(P)-dependent oxidoreductase</fullName>
    </submittedName>
    <submittedName>
        <fullName evidence="2">NAD(P)H-binding protein</fullName>
    </submittedName>
</protein>
<dbReference type="Proteomes" id="UP000193622">
    <property type="component" value="Unassembled WGS sequence"/>
</dbReference>
<dbReference type="Gene3D" id="3.90.25.10">
    <property type="entry name" value="UDP-galactose 4-epimerase, domain 1"/>
    <property type="match status" value="1"/>
</dbReference>
<dbReference type="EMBL" id="LQPC01000028">
    <property type="protein sequence ID" value="ORV88718.1"/>
    <property type="molecule type" value="Genomic_DNA"/>
</dbReference>
<reference evidence="3 4" key="1">
    <citation type="submission" date="2016-01" db="EMBL/GenBank/DDBJ databases">
        <title>The new phylogeny of the genus Mycobacterium.</title>
        <authorList>
            <person name="Tarcisio F."/>
            <person name="Conor M."/>
            <person name="Antonella G."/>
            <person name="Elisabetta G."/>
            <person name="Giulia F.S."/>
            <person name="Sara T."/>
            <person name="Anna F."/>
            <person name="Clotilde B."/>
            <person name="Roberto B."/>
            <person name="Veronica D.S."/>
            <person name="Fabio R."/>
            <person name="Monica P."/>
            <person name="Olivier J."/>
            <person name="Enrico T."/>
            <person name="Nicola S."/>
        </authorList>
    </citation>
    <scope>NUCLEOTIDE SEQUENCE [LARGE SCALE GENOMIC DNA]</scope>
    <source>
        <strain evidence="3 4">DSM 45541</strain>
    </source>
</reference>
<dbReference type="RefSeq" id="WP_085174452.1">
    <property type="nucleotide sequence ID" value="NZ_JAPQYE010000006.1"/>
</dbReference>